<dbReference type="PANTHER" id="PTHR40628">
    <property type="entry name" value="CHROMO DOMAIN-CONTAINING PROTEIN"/>
    <property type="match status" value="1"/>
</dbReference>
<name>A0A1F5LX02_PENAI</name>
<dbReference type="EMBL" id="LXJU01000002">
    <property type="protein sequence ID" value="OGE57489.1"/>
    <property type="molecule type" value="Genomic_DNA"/>
</dbReference>
<accession>A0A1F5LX02</accession>
<dbReference type="AlphaFoldDB" id="A0A1F5LX02"/>
<dbReference type="PANTHER" id="PTHR40628:SF1">
    <property type="entry name" value="CHROMO DOMAIN-CONTAINING PROTEIN"/>
    <property type="match status" value="1"/>
</dbReference>
<dbReference type="RefSeq" id="XP_022492913.1">
    <property type="nucleotide sequence ID" value="XM_022627421.1"/>
</dbReference>
<gene>
    <name evidence="1" type="ORF">PENARI_c002G04155</name>
</gene>
<evidence type="ECO:0000313" key="1">
    <source>
        <dbReference type="EMBL" id="OGE57489.1"/>
    </source>
</evidence>
<comment type="caution">
    <text evidence="1">The sequence shown here is derived from an EMBL/GenBank/DDBJ whole genome shotgun (WGS) entry which is preliminary data.</text>
</comment>
<organism evidence="1 2">
    <name type="scientific">Penicillium arizonense</name>
    <dbReference type="NCBI Taxonomy" id="1835702"/>
    <lineage>
        <taxon>Eukaryota</taxon>
        <taxon>Fungi</taxon>
        <taxon>Dikarya</taxon>
        <taxon>Ascomycota</taxon>
        <taxon>Pezizomycotina</taxon>
        <taxon>Eurotiomycetes</taxon>
        <taxon>Eurotiomycetidae</taxon>
        <taxon>Eurotiales</taxon>
        <taxon>Aspergillaceae</taxon>
        <taxon>Penicillium</taxon>
    </lineage>
</organism>
<sequence>MGSQTSSSITKDREWFGDDYTPFKPFITAMIGGWIEAIGAGSVELPTKTGLNSNGIIRLENPLNDGCRLMDVQLSDTTVGPSVGNLEFELGVSYMIHAFWPAEERQRFESTISFTPAEKAWVKKHFGNEFKFLQPYGLSIYKDGDREEARAIVQTLMRNDDSD</sequence>
<reference evidence="1 2" key="1">
    <citation type="journal article" date="2016" name="Sci. Rep.">
        <title>Penicillium arizonense, a new, genome sequenced fungal species, reveals a high chemical diversity in secreted metabolites.</title>
        <authorList>
            <person name="Grijseels S."/>
            <person name="Nielsen J.C."/>
            <person name="Randelovic M."/>
            <person name="Nielsen J."/>
            <person name="Nielsen K.F."/>
            <person name="Workman M."/>
            <person name="Frisvad J.C."/>
        </authorList>
    </citation>
    <scope>NUCLEOTIDE SEQUENCE [LARGE SCALE GENOMIC DNA]</scope>
    <source>
        <strain evidence="1 2">CBS 141311</strain>
    </source>
</reference>
<dbReference type="GeneID" id="34572155"/>
<dbReference type="Proteomes" id="UP000177622">
    <property type="component" value="Unassembled WGS sequence"/>
</dbReference>
<proteinExistence type="predicted"/>
<dbReference type="OrthoDB" id="4232400at2759"/>
<protein>
    <submittedName>
        <fullName evidence="1">Uncharacterized protein</fullName>
    </submittedName>
</protein>
<keyword evidence="2" id="KW-1185">Reference proteome</keyword>
<evidence type="ECO:0000313" key="2">
    <source>
        <dbReference type="Proteomes" id="UP000177622"/>
    </source>
</evidence>